<name>A0ABX2Q9S4_9HYPH</name>
<feature type="transmembrane region" description="Helical" evidence="1">
    <location>
        <begin position="335"/>
        <end position="353"/>
    </location>
</feature>
<organism evidence="2 3">
    <name type="scientific">Mycoplana rhizolycopersici</name>
    <dbReference type="NCBI Taxonomy" id="2746702"/>
    <lineage>
        <taxon>Bacteria</taxon>
        <taxon>Pseudomonadati</taxon>
        <taxon>Pseudomonadota</taxon>
        <taxon>Alphaproteobacteria</taxon>
        <taxon>Hyphomicrobiales</taxon>
        <taxon>Rhizobiaceae</taxon>
        <taxon>Mycoplana</taxon>
    </lineage>
</organism>
<evidence type="ECO:0000256" key="1">
    <source>
        <dbReference type="SAM" id="Phobius"/>
    </source>
</evidence>
<gene>
    <name evidence="2" type="ORF">HV823_04305</name>
</gene>
<keyword evidence="1" id="KW-0472">Membrane</keyword>
<reference evidence="2 3" key="1">
    <citation type="submission" date="2020-06" db="EMBL/GenBank/DDBJ databases">
        <title>Rhizobium sp.nov. isolated from the tomato plant.</title>
        <authorList>
            <person name="Thin K.K."/>
            <person name="Zhang X."/>
            <person name="He S."/>
        </authorList>
    </citation>
    <scope>NUCLEOTIDE SEQUENCE [LARGE SCALE GENOMIC DNA]</scope>
    <source>
        <strain evidence="2 3">DBTS2</strain>
    </source>
</reference>
<keyword evidence="1" id="KW-1133">Transmembrane helix</keyword>
<proteinExistence type="predicted"/>
<keyword evidence="1" id="KW-0812">Transmembrane</keyword>
<sequence length="422" mass="46640">MKAEIISAILNIFHPHHNDVVEGGTVTIKEQAALLRRIGSLASSLSNDVEVRRMVDTVFAEIYPPLGEISHRGYSDKRLLRSENVDELGAALAEFVDTGGGIERDEVALRLLAAVLVEWGSGFKGDIPRTSERTKFLFDLQVTHYIAGRQAASSAMIEVIAGATEVREIQSEARASIKDFDRRAEKLIETYSIVQNSLAQGLDAQKEIIEGIEKAKVDNAKIAADLKTLTPSVDTLSNVVGVTNQQVEAFKSAVRESIGQAATRELWRQRTRLSAAGFCASLFLLLMLMIGPVIYIAMYWDGLIAFFKQFDADVLNSAGRSIDDKNVIVATLNRIAIVVFPSLLYFWLIRIIVRYNLHSLAVMDDAHQRGTMMDTYFSLIEREAATKEDRSLILAALFRSGPGQTSDVDLPNIVALLDAVRR</sequence>
<feature type="transmembrane region" description="Helical" evidence="1">
    <location>
        <begin position="273"/>
        <end position="300"/>
    </location>
</feature>
<protein>
    <submittedName>
        <fullName evidence="2">Uncharacterized protein</fullName>
    </submittedName>
</protein>
<keyword evidence="3" id="KW-1185">Reference proteome</keyword>
<accession>A0ABX2Q9S4</accession>
<evidence type="ECO:0000313" key="2">
    <source>
        <dbReference type="EMBL" id="NVP54477.1"/>
    </source>
</evidence>
<evidence type="ECO:0000313" key="3">
    <source>
        <dbReference type="Proteomes" id="UP000659172"/>
    </source>
</evidence>
<dbReference type="EMBL" id="JABXYK010000002">
    <property type="protein sequence ID" value="NVP54477.1"/>
    <property type="molecule type" value="Genomic_DNA"/>
</dbReference>
<comment type="caution">
    <text evidence="2">The sequence shown here is derived from an EMBL/GenBank/DDBJ whole genome shotgun (WGS) entry which is preliminary data.</text>
</comment>
<dbReference type="Proteomes" id="UP000659172">
    <property type="component" value="Unassembled WGS sequence"/>
</dbReference>
<dbReference type="RefSeq" id="WP_176948493.1">
    <property type="nucleotide sequence ID" value="NZ_JABXYK010000002.1"/>
</dbReference>